<dbReference type="AlphaFoldDB" id="A0A7J7IX36"/>
<evidence type="ECO:0000313" key="1">
    <source>
        <dbReference type="EMBL" id="KAF6018420.1"/>
    </source>
</evidence>
<sequence>MQTHVLKTPDAKTRLVAYKTLSNRHVSFKNNVIESKENLIGNSWFAFLFRRACGECVRIVDFVIQLFTHHIVSCIARYFLI</sequence>
<evidence type="ECO:0000313" key="2">
    <source>
        <dbReference type="Proteomes" id="UP000593567"/>
    </source>
</evidence>
<protein>
    <submittedName>
        <fullName evidence="1">Uncharacterized protein</fullName>
    </submittedName>
</protein>
<keyword evidence="2" id="KW-1185">Reference proteome</keyword>
<comment type="caution">
    <text evidence="1">The sequence shown here is derived from an EMBL/GenBank/DDBJ whole genome shotgun (WGS) entry which is preliminary data.</text>
</comment>
<organism evidence="1 2">
    <name type="scientific">Bugula neritina</name>
    <name type="common">Brown bryozoan</name>
    <name type="synonym">Sertularia neritina</name>
    <dbReference type="NCBI Taxonomy" id="10212"/>
    <lineage>
        <taxon>Eukaryota</taxon>
        <taxon>Metazoa</taxon>
        <taxon>Spiralia</taxon>
        <taxon>Lophotrochozoa</taxon>
        <taxon>Bryozoa</taxon>
        <taxon>Gymnolaemata</taxon>
        <taxon>Cheilostomatida</taxon>
        <taxon>Flustrina</taxon>
        <taxon>Buguloidea</taxon>
        <taxon>Bugulidae</taxon>
        <taxon>Bugula</taxon>
    </lineage>
</organism>
<name>A0A7J7IX36_BUGNE</name>
<dbReference type="Proteomes" id="UP000593567">
    <property type="component" value="Unassembled WGS sequence"/>
</dbReference>
<dbReference type="EMBL" id="VXIV02003311">
    <property type="protein sequence ID" value="KAF6018420.1"/>
    <property type="molecule type" value="Genomic_DNA"/>
</dbReference>
<gene>
    <name evidence="1" type="ORF">EB796_023276</name>
</gene>
<proteinExistence type="predicted"/>
<reference evidence="1" key="1">
    <citation type="submission" date="2020-06" db="EMBL/GenBank/DDBJ databases">
        <title>Draft genome of Bugula neritina, a colonial animal packing powerful symbionts and potential medicines.</title>
        <authorList>
            <person name="Rayko M."/>
        </authorList>
    </citation>
    <scope>NUCLEOTIDE SEQUENCE [LARGE SCALE GENOMIC DNA]</scope>
    <source>
        <strain evidence="1">Kwan_BN1</strain>
    </source>
</reference>
<accession>A0A7J7IX36</accession>